<dbReference type="Pfam" id="PF05425">
    <property type="entry name" value="CopD"/>
    <property type="match status" value="1"/>
</dbReference>
<organism evidence="9 10">
    <name type="scientific">Cronobacter muytjensii</name>
    <dbReference type="NCBI Taxonomy" id="413501"/>
    <lineage>
        <taxon>Bacteria</taxon>
        <taxon>Pseudomonadati</taxon>
        <taxon>Pseudomonadota</taxon>
        <taxon>Gammaproteobacteria</taxon>
        <taxon>Enterobacterales</taxon>
        <taxon>Enterobacteriaceae</taxon>
        <taxon>Cronobacter</taxon>
    </lineage>
</organism>
<feature type="transmembrane region" description="Helical" evidence="6">
    <location>
        <begin position="223"/>
        <end position="247"/>
    </location>
</feature>
<keyword evidence="6" id="KW-0186">Copper</keyword>
<dbReference type="RefSeq" id="WP_075193547.1">
    <property type="nucleotide sequence ID" value="NZ_JADKNN010000051.1"/>
</dbReference>
<name>A0A2T7AQM2_9ENTR</name>
<comment type="function">
    <text evidence="6">Involved in copper resistance.</text>
</comment>
<feature type="domain" description="Copper resistance protein D" evidence="7">
    <location>
        <begin position="186"/>
        <end position="282"/>
    </location>
</feature>
<evidence type="ECO:0000313" key="8">
    <source>
        <dbReference type="EMBL" id="KAB0880195.1"/>
    </source>
</evidence>
<dbReference type="PANTHER" id="PTHR34820">
    <property type="entry name" value="INNER MEMBRANE PROTEIN YEBZ"/>
    <property type="match status" value="1"/>
</dbReference>
<evidence type="ECO:0000256" key="3">
    <source>
        <dbReference type="ARBA" id="ARBA00022692"/>
    </source>
</evidence>
<feature type="transmembrane region" description="Helical" evidence="6">
    <location>
        <begin position="150"/>
        <end position="170"/>
    </location>
</feature>
<evidence type="ECO:0000313" key="9">
    <source>
        <dbReference type="EMBL" id="PUX12289.1"/>
    </source>
</evidence>
<dbReference type="Proteomes" id="UP000244378">
    <property type="component" value="Unassembled WGS sequence"/>
</dbReference>
<evidence type="ECO:0000313" key="11">
    <source>
        <dbReference type="Proteomes" id="UP000469927"/>
    </source>
</evidence>
<keyword evidence="3 6" id="KW-0812">Transmembrane</keyword>
<evidence type="ECO:0000256" key="2">
    <source>
        <dbReference type="ARBA" id="ARBA00022475"/>
    </source>
</evidence>
<reference evidence="9 10" key="1">
    <citation type="submission" date="2016-12" db="EMBL/GenBank/DDBJ databases">
        <title>Analysis of the Molecular Diversity Among Cronobacter Species Isolated from Filth Flies Using a Pan Genomic DNA Microarray.</title>
        <authorList>
            <person name="Pava-Ripoll M."/>
            <person name="Tall B."/>
            <person name="Farber J."/>
            <person name="Fanning S."/>
            <person name="Lehner A."/>
            <person name="Stephan R."/>
            <person name="Pagotto F."/>
            <person name="Iverson C."/>
            <person name="Ziobro G."/>
            <person name="Miller A."/>
            <person name="Pearson R."/>
            <person name="Yan Q."/>
            <person name="Kim M."/>
            <person name="Jeong S."/>
            <person name="Park J."/>
            <person name="Jun S."/>
            <person name="Choi H."/>
            <person name="Chung T."/>
            <person name="Yoo Y."/>
            <person name="Park E."/>
            <person name="Hwang S."/>
            <person name="Lee B."/>
            <person name="Sathyamoorthy V."/>
            <person name="Carter L."/>
            <person name="Mammel M."/>
            <person name="Jackson S."/>
            <person name="Kothary M."/>
            <person name="Patel I."/>
            <person name="Grim C."/>
            <person name="Gopinath G."/>
            <person name="Gangiredla J."/>
            <person name="Chase H."/>
        </authorList>
    </citation>
    <scope>NUCLEOTIDE SEQUENCE [LARGE SCALE GENOMIC DNA]</scope>
    <source>
        <strain evidence="9 10">MOD1-Md1s</strain>
    </source>
</reference>
<keyword evidence="6" id="KW-0997">Cell inner membrane</keyword>
<evidence type="ECO:0000313" key="10">
    <source>
        <dbReference type="Proteomes" id="UP000244378"/>
    </source>
</evidence>
<dbReference type="Proteomes" id="UP000469927">
    <property type="component" value="Unassembled WGS sequence"/>
</dbReference>
<dbReference type="GO" id="GO:0046688">
    <property type="term" value="P:response to copper ion"/>
    <property type="evidence" value="ECO:0007669"/>
    <property type="project" value="UniProtKB-UniRule"/>
</dbReference>
<dbReference type="GO" id="GO:0005886">
    <property type="term" value="C:plasma membrane"/>
    <property type="evidence" value="ECO:0007669"/>
    <property type="project" value="UniProtKB-SubCell"/>
</dbReference>
<dbReference type="EMBL" id="WAGD01000028">
    <property type="protein sequence ID" value="KAB0880195.1"/>
    <property type="molecule type" value="Genomic_DNA"/>
</dbReference>
<dbReference type="InterPro" id="IPR047689">
    <property type="entry name" value="CopD"/>
</dbReference>
<protein>
    <recommendedName>
        <fullName evidence="6">Copper resistance protein D</fullName>
    </recommendedName>
</protein>
<keyword evidence="2 6" id="KW-1003">Cell membrane</keyword>
<proteinExistence type="inferred from homology"/>
<feature type="transmembrane region" description="Helical" evidence="6">
    <location>
        <begin position="12"/>
        <end position="35"/>
    </location>
</feature>
<dbReference type="InterPro" id="IPR032694">
    <property type="entry name" value="CopC/D"/>
</dbReference>
<feature type="transmembrane region" description="Helical" evidence="6">
    <location>
        <begin position="268"/>
        <end position="286"/>
    </location>
</feature>
<dbReference type="OrthoDB" id="7032707at2"/>
<keyword evidence="4 6" id="KW-1133">Transmembrane helix</keyword>
<comment type="subcellular location">
    <subcellularLocation>
        <location evidence="6">Cell inner membrane</location>
        <topology evidence="6">Multi-pass membrane protein</topology>
    </subcellularLocation>
    <subcellularLocation>
        <location evidence="1">Cell membrane</location>
        <topology evidence="1">Multi-pass membrane protein</topology>
    </subcellularLocation>
</comment>
<evidence type="ECO:0000256" key="4">
    <source>
        <dbReference type="ARBA" id="ARBA00022989"/>
    </source>
</evidence>
<evidence type="ECO:0000256" key="5">
    <source>
        <dbReference type="ARBA" id="ARBA00023136"/>
    </source>
</evidence>
<feature type="transmembrane region" description="Helical" evidence="6">
    <location>
        <begin position="47"/>
        <end position="70"/>
    </location>
</feature>
<evidence type="ECO:0000256" key="6">
    <source>
        <dbReference type="RuleBase" id="RU369037"/>
    </source>
</evidence>
<evidence type="ECO:0000256" key="1">
    <source>
        <dbReference type="ARBA" id="ARBA00004651"/>
    </source>
</evidence>
<sequence length="289" mass="31126">MLEWSYVALRFAHVTALMLGAGGALYTALLTPGALRPTLARDSRRLWRITAVIAAVGAVAIFAVQAGLMGDGPADSLRPEIWQAMLSTRFGAVWLWQIVLALATLPCAFLAPQRGGVLLVAFCAQLALLAGVGHGAMHEGITGVLQRLCYALHVLCAAWWFGGLVPLLRLMRFAKEASWRTDAITAMMRFSRYGHLAVAGVIATGVVNSVLILGVAWPADSGYVRMLAVKIALVAVMVAIALVNRYVLVPKFSRQATAQRRFILMTKLEVALGALVLISVSLFATWEPF</sequence>
<keyword evidence="11" id="KW-1185">Reference proteome</keyword>
<evidence type="ECO:0000259" key="7">
    <source>
        <dbReference type="Pfam" id="PF05425"/>
    </source>
</evidence>
<comment type="similarity">
    <text evidence="6">Belongs to the CopD family.</text>
</comment>
<feature type="transmembrane region" description="Helical" evidence="6">
    <location>
        <begin position="117"/>
        <end position="138"/>
    </location>
</feature>
<reference evidence="8 11" key="2">
    <citation type="submission" date="2019-08" db="EMBL/GenBank/DDBJ databases">
        <title>Prevalence, distribution, and phylogeny of type two toxin-antitoxin genes possessed by Cronobacter species where C. sakazakii homologs follow sequence type lineages.</title>
        <authorList>
            <person name="Finkelstein S."/>
            <person name="Negrete F."/>
            <person name="Jang H."/>
            <person name="Gopinath G.R."/>
            <person name="Tall B.D."/>
        </authorList>
    </citation>
    <scope>NUCLEOTIDE SEQUENCE [LARGE SCALE GENOMIC DNA]</scope>
    <source>
        <strain evidence="8 11">MOD1_GK1257</strain>
    </source>
</reference>
<dbReference type="NCBIfam" id="NF033808">
    <property type="entry name" value="copper_CopD"/>
    <property type="match status" value="1"/>
</dbReference>
<dbReference type="GO" id="GO:0006825">
    <property type="term" value="P:copper ion transport"/>
    <property type="evidence" value="ECO:0007669"/>
    <property type="project" value="InterPro"/>
</dbReference>
<feature type="transmembrane region" description="Helical" evidence="6">
    <location>
        <begin position="196"/>
        <end position="217"/>
    </location>
</feature>
<comment type="caution">
    <text evidence="9">The sequence shown here is derived from an EMBL/GenBank/DDBJ whole genome shotgun (WGS) entry which is preliminary data.</text>
</comment>
<dbReference type="EMBL" id="MSAE01000029">
    <property type="protein sequence ID" value="PUX12289.1"/>
    <property type="molecule type" value="Genomic_DNA"/>
</dbReference>
<dbReference type="InterPro" id="IPR008457">
    <property type="entry name" value="Cu-R_CopD_dom"/>
</dbReference>
<accession>A0A2T7AQM2</accession>
<feature type="transmembrane region" description="Helical" evidence="6">
    <location>
        <begin position="90"/>
        <end position="110"/>
    </location>
</feature>
<gene>
    <name evidence="8" type="primary">copD</name>
    <name evidence="9" type="ORF">AUN14_14560</name>
    <name evidence="8" type="ORF">FZI19_09940</name>
</gene>
<keyword evidence="5 6" id="KW-0472">Membrane</keyword>
<dbReference type="PANTHER" id="PTHR34820:SF4">
    <property type="entry name" value="INNER MEMBRANE PROTEIN YEBZ"/>
    <property type="match status" value="1"/>
</dbReference>
<dbReference type="AlphaFoldDB" id="A0A2T7AQM2"/>